<feature type="transmembrane region" description="Helical" evidence="5">
    <location>
        <begin position="135"/>
        <end position="152"/>
    </location>
</feature>
<dbReference type="PANTHER" id="PTHR13390:SF0">
    <property type="entry name" value="LIPID DROPLET-ASSOCIATED HYDROLASE"/>
    <property type="match status" value="1"/>
</dbReference>
<dbReference type="AlphaFoldDB" id="A0AAV2CX77"/>
<keyword evidence="5" id="KW-0472">Membrane</keyword>
<accession>A0AAV2CX77</accession>
<sequence>MGSKDVDPNVVKSANFRVCKVSSYTTELLEIEADNPTLHVVVVPGNPGIVSFYKDFVESLYGSLGGTASITAIGYIGHTKENWENGKLFSLQEQIDHKVDFICQELQDTKVPIVLVGHSIGSYITMEMLRRKGEMVIYTIGLYPFIMVNPLSKKQAKVRNMTRFSILCGLMSLMAAFAGLFPMRFSQYMLVLFVIGKRSWSWSNSAFETAHAHYLKYHMFRNMLYMAKTELEQLSQEPDWEFMRKNHRKLAFMFGAHDHWGPLQVYEEIAKQIPKVPLAIEREGHSHSFCCTEAGSMWVARHVATLIKAQTSSSAASAADDATLAHVAN</sequence>
<name>A0AAV2CX77_9ROSI</name>
<dbReference type="Proteomes" id="UP001497516">
    <property type="component" value="Chromosome 10"/>
</dbReference>
<reference evidence="6 7" key="1">
    <citation type="submission" date="2024-04" db="EMBL/GenBank/DDBJ databases">
        <authorList>
            <person name="Fracassetti M."/>
        </authorList>
    </citation>
    <scope>NUCLEOTIDE SEQUENCE [LARGE SCALE GENOMIC DNA]</scope>
</reference>
<protein>
    <recommendedName>
        <fullName evidence="8">Lipid droplet-associated hydrolase</fullName>
    </recommendedName>
</protein>
<keyword evidence="5" id="KW-1133">Transmembrane helix</keyword>
<comment type="subcellular location">
    <subcellularLocation>
        <location evidence="1">Lipid droplet</location>
    </subcellularLocation>
</comment>
<dbReference type="InterPro" id="IPR029058">
    <property type="entry name" value="AB_hydrolase_fold"/>
</dbReference>
<dbReference type="EMBL" id="OZ034814">
    <property type="protein sequence ID" value="CAL1360443.1"/>
    <property type="molecule type" value="Genomic_DNA"/>
</dbReference>
<keyword evidence="7" id="KW-1185">Reference proteome</keyword>
<evidence type="ECO:0000256" key="2">
    <source>
        <dbReference type="ARBA" id="ARBA00008300"/>
    </source>
</evidence>
<organism evidence="6 7">
    <name type="scientific">Linum trigynum</name>
    <dbReference type="NCBI Taxonomy" id="586398"/>
    <lineage>
        <taxon>Eukaryota</taxon>
        <taxon>Viridiplantae</taxon>
        <taxon>Streptophyta</taxon>
        <taxon>Embryophyta</taxon>
        <taxon>Tracheophyta</taxon>
        <taxon>Spermatophyta</taxon>
        <taxon>Magnoliopsida</taxon>
        <taxon>eudicotyledons</taxon>
        <taxon>Gunneridae</taxon>
        <taxon>Pentapetalae</taxon>
        <taxon>rosids</taxon>
        <taxon>fabids</taxon>
        <taxon>Malpighiales</taxon>
        <taxon>Linaceae</taxon>
        <taxon>Linum</taxon>
    </lineage>
</organism>
<dbReference type="GO" id="GO:0005811">
    <property type="term" value="C:lipid droplet"/>
    <property type="evidence" value="ECO:0007669"/>
    <property type="project" value="UniProtKB-SubCell"/>
</dbReference>
<dbReference type="InterPro" id="IPR019363">
    <property type="entry name" value="LDAH"/>
</dbReference>
<dbReference type="Gene3D" id="3.40.50.1820">
    <property type="entry name" value="alpha/beta hydrolase"/>
    <property type="match status" value="1"/>
</dbReference>
<keyword evidence="4" id="KW-0378">Hydrolase</keyword>
<evidence type="ECO:0008006" key="8">
    <source>
        <dbReference type="Google" id="ProtNLM"/>
    </source>
</evidence>
<keyword evidence="3" id="KW-0551">Lipid droplet</keyword>
<dbReference type="GO" id="GO:0019915">
    <property type="term" value="P:lipid storage"/>
    <property type="evidence" value="ECO:0007669"/>
    <property type="project" value="InterPro"/>
</dbReference>
<dbReference type="SUPFAM" id="SSF53474">
    <property type="entry name" value="alpha/beta-Hydrolases"/>
    <property type="match status" value="1"/>
</dbReference>
<evidence type="ECO:0000256" key="3">
    <source>
        <dbReference type="ARBA" id="ARBA00022677"/>
    </source>
</evidence>
<feature type="transmembrane region" description="Helical" evidence="5">
    <location>
        <begin position="164"/>
        <end position="183"/>
    </location>
</feature>
<evidence type="ECO:0000313" key="7">
    <source>
        <dbReference type="Proteomes" id="UP001497516"/>
    </source>
</evidence>
<proteinExistence type="inferred from homology"/>
<evidence type="ECO:0000256" key="5">
    <source>
        <dbReference type="SAM" id="Phobius"/>
    </source>
</evidence>
<evidence type="ECO:0000256" key="4">
    <source>
        <dbReference type="ARBA" id="ARBA00022801"/>
    </source>
</evidence>
<dbReference type="PANTHER" id="PTHR13390">
    <property type="entry name" value="LIPASE"/>
    <property type="match status" value="1"/>
</dbReference>
<keyword evidence="5" id="KW-0812">Transmembrane</keyword>
<evidence type="ECO:0000256" key="1">
    <source>
        <dbReference type="ARBA" id="ARBA00004502"/>
    </source>
</evidence>
<dbReference type="Pfam" id="PF10230">
    <property type="entry name" value="LIDHydrolase"/>
    <property type="match status" value="1"/>
</dbReference>
<comment type="similarity">
    <text evidence="2">Belongs to the AB hydrolase superfamily. LDAH family.</text>
</comment>
<evidence type="ECO:0000313" key="6">
    <source>
        <dbReference type="EMBL" id="CAL1360443.1"/>
    </source>
</evidence>
<gene>
    <name evidence="6" type="ORF">LTRI10_LOCUS7880</name>
</gene>
<dbReference type="GO" id="GO:0016298">
    <property type="term" value="F:lipase activity"/>
    <property type="evidence" value="ECO:0007669"/>
    <property type="project" value="InterPro"/>
</dbReference>